<evidence type="ECO:0000256" key="8">
    <source>
        <dbReference type="ARBA" id="ARBA00023004"/>
    </source>
</evidence>
<dbReference type="Proteomes" id="UP000009168">
    <property type="component" value="Unassembled WGS sequence"/>
</dbReference>
<dbReference type="PROSITE" id="PS51296">
    <property type="entry name" value="RIESKE"/>
    <property type="match status" value="1"/>
</dbReference>
<dbReference type="Pfam" id="PF07992">
    <property type="entry name" value="Pyr_redox_2"/>
    <property type="match status" value="1"/>
</dbReference>
<dbReference type="InterPro" id="IPR023753">
    <property type="entry name" value="FAD/NAD-binding_dom"/>
</dbReference>
<keyword evidence="6" id="KW-0274">FAD</keyword>
<dbReference type="GO" id="GO:0051537">
    <property type="term" value="F:2 iron, 2 sulfur cluster binding"/>
    <property type="evidence" value="ECO:0007669"/>
    <property type="project" value="UniProtKB-KW"/>
</dbReference>
<dbReference type="GeneID" id="7846976"/>
<keyword evidence="13" id="KW-1185">Reference proteome</keyword>
<dbReference type="PANTHER" id="PTHR43557:SF2">
    <property type="entry name" value="RIESKE DOMAIN-CONTAINING PROTEIN-RELATED"/>
    <property type="match status" value="1"/>
</dbReference>
<evidence type="ECO:0000256" key="3">
    <source>
        <dbReference type="ARBA" id="ARBA00022630"/>
    </source>
</evidence>
<dbReference type="PRINTS" id="PR00368">
    <property type="entry name" value="FADPNR"/>
</dbReference>
<dbReference type="GO" id="GO:0046872">
    <property type="term" value="F:metal ion binding"/>
    <property type="evidence" value="ECO:0007669"/>
    <property type="project" value="UniProtKB-KW"/>
</dbReference>
<evidence type="ECO:0000256" key="4">
    <source>
        <dbReference type="ARBA" id="ARBA00022714"/>
    </source>
</evidence>
<dbReference type="STRING" id="312017.Q24D68"/>
<evidence type="ECO:0000256" key="7">
    <source>
        <dbReference type="ARBA" id="ARBA00023002"/>
    </source>
</evidence>
<organism evidence="12 13">
    <name type="scientific">Tetrahymena thermophila (strain SB210)</name>
    <dbReference type="NCBI Taxonomy" id="312017"/>
    <lineage>
        <taxon>Eukaryota</taxon>
        <taxon>Sar</taxon>
        <taxon>Alveolata</taxon>
        <taxon>Ciliophora</taxon>
        <taxon>Intramacronucleata</taxon>
        <taxon>Oligohymenophorea</taxon>
        <taxon>Hymenostomatida</taxon>
        <taxon>Tetrahymenina</taxon>
        <taxon>Tetrahymenidae</taxon>
        <taxon>Tetrahymena</taxon>
    </lineage>
</organism>
<keyword evidence="9" id="KW-0411">Iron-sulfur</keyword>
<dbReference type="PANTHER" id="PTHR43557">
    <property type="entry name" value="APOPTOSIS-INDUCING FACTOR 1"/>
    <property type="match status" value="1"/>
</dbReference>
<dbReference type="Gene3D" id="2.102.10.10">
    <property type="entry name" value="Rieske [2Fe-2S] iron-sulphur domain"/>
    <property type="match status" value="1"/>
</dbReference>
<dbReference type="InterPro" id="IPR050446">
    <property type="entry name" value="FAD-oxidoreductase/Apoptosis"/>
</dbReference>
<evidence type="ECO:0000256" key="9">
    <source>
        <dbReference type="ARBA" id="ARBA00023014"/>
    </source>
</evidence>
<feature type="domain" description="Rieske" evidence="11">
    <location>
        <begin position="91"/>
        <end position="192"/>
    </location>
</feature>
<evidence type="ECO:0000256" key="1">
    <source>
        <dbReference type="ARBA" id="ARBA00001974"/>
    </source>
</evidence>
<dbReference type="KEGG" id="tet:TTHERM_01104910"/>
<keyword evidence="4" id="KW-0001">2Fe-2S</keyword>
<dbReference type="SMR" id="Q24D68"/>
<dbReference type="SUPFAM" id="SSF51905">
    <property type="entry name" value="FAD/NAD(P)-binding domain"/>
    <property type="match status" value="2"/>
</dbReference>
<sequence length="690" mass="79909">MRTSARYFTNFLKNKATNSFNAFNRQQFRNNFAKQVILLTGIHLTWKYAAQNLNCEEEAKSQEELEKELKQKFEEEMRKKRVDSMKNLQRYEVCNSVDIQEGQIYPFQVKDGENGTFEVVIVRYNGKLYCVGGVDTYDGKTKLKDGICFGNKLYSPMNGSAFNIENGHPELAPAIDELPRFFVEEKNGKVILYAPKIVPKRLVPAFASRDINDVRKVVVIGAGPAALGAIESLRLNGFTGEIIMVTKGTKMPYDKTKLTKSFKYLNYDNLTLRDEDWFDSHGVNYMLGREVTFVDKTHNSPHILLEDGLKLEYDSLIIATGVKPEVRNINGIQEKDNVSFLYNIDHHKKVKQYLEKAKTITVLGNNMRAMECVSTIRREYPHIKIYVIDENEDPVIKTEFGEDIYKKILDTALDNKVKFVMKNPVDKIIGDDNLAKKIQFRSGLQIETDFVLLMPNNFKADNDFLLNNDLDQFEFDDIGRVRCDYDLRTDYKRMFAPGSGGVATYFAANDRYPHMQWNTAYHQGMTAGYNTLALNIPWHQIPFEQYEIFGKVLQHIGYANVENEVYIQGDVQNWDFVAFHAWEGEILAVTGTPSQKKTINILNEAIRLELMPHLIELKKGYKTIEQIEKEIRESKRSTCFKNLVYELRDKPNPHDVIWFHRERQSRYFNFWEEGVMPDQNYAPPTQDPVV</sequence>
<accession>Q24D68</accession>
<protein>
    <submittedName>
        <fullName evidence="12">Pyridine nucleotide-disulfide oxidoreductase family protein</fullName>
    </submittedName>
</protein>
<dbReference type="OrthoDB" id="432169at2759"/>
<evidence type="ECO:0000256" key="2">
    <source>
        <dbReference type="ARBA" id="ARBA00006442"/>
    </source>
</evidence>
<dbReference type="SUPFAM" id="SSF55424">
    <property type="entry name" value="FAD/NAD-linked reductases, dimerisation (C-terminal) domain"/>
    <property type="match status" value="1"/>
</dbReference>
<keyword evidence="10" id="KW-0175">Coiled coil</keyword>
<dbReference type="GO" id="GO:0005737">
    <property type="term" value="C:cytoplasm"/>
    <property type="evidence" value="ECO:0007669"/>
    <property type="project" value="TreeGrafter"/>
</dbReference>
<gene>
    <name evidence="12" type="ORF">TTHERM_01104910</name>
</gene>
<keyword evidence="5" id="KW-0479">Metal-binding</keyword>
<dbReference type="HOGENOM" id="CLU_428645_0_0_1"/>
<evidence type="ECO:0000256" key="6">
    <source>
        <dbReference type="ARBA" id="ARBA00022827"/>
    </source>
</evidence>
<dbReference type="Gene3D" id="3.50.50.60">
    <property type="entry name" value="FAD/NAD(P)-binding domain"/>
    <property type="match status" value="2"/>
</dbReference>
<evidence type="ECO:0000256" key="10">
    <source>
        <dbReference type="SAM" id="Coils"/>
    </source>
</evidence>
<evidence type="ECO:0000313" key="12">
    <source>
        <dbReference type="EMBL" id="EAS05721.2"/>
    </source>
</evidence>
<comment type="similarity">
    <text evidence="2">Belongs to the FAD-dependent oxidoreductase family.</text>
</comment>
<keyword evidence="8" id="KW-0408">Iron</keyword>
<dbReference type="eggNOG" id="KOG1336">
    <property type="taxonomic scope" value="Eukaryota"/>
</dbReference>
<dbReference type="InterPro" id="IPR017941">
    <property type="entry name" value="Rieske_2Fe-2S"/>
</dbReference>
<evidence type="ECO:0000256" key="5">
    <source>
        <dbReference type="ARBA" id="ARBA00022723"/>
    </source>
</evidence>
<dbReference type="AlphaFoldDB" id="Q24D68"/>
<keyword evidence="7" id="KW-0560">Oxidoreductase</keyword>
<evidence type="ECO:0000313" key="13">
    <source>
        <dbReference type="Proteomes" id="UP000009168"/>
    </source>
</evidence>
<dbReference type="InterPro" id="IPR036188">
    <property type="entry name" value="FAD/NAD-bd_sf"/>
</dbReference>
<dbReference type="RefSeq" id="XP_001025966.2">
    <property type="nucleotide sequence ID" value="XM_001025966.2"/>
</dbReference>
<comment type="cofactor">
    <cofactor evidence="1">
        <name>FAD</name>
        <dbReference type="ChEBI" id="CHEBI:57692"/>
    </cofactor>
</comment>
<dbReference type="GO" id="GO:0016651">
    <property type="term" value="F:oxidoreductase activity, acting on NAD(P)H"/>
    <property type="evidence" value="ECO:0007669"/>
    <property type="project" value="TreeGrafter"/>
</dbReference>
<reference evidence="13" key="1">
    <citation type="journal article" date="2006" name="PLoS Biol.">
        <title>Macronuclear genome sequence of the ciliate Tetrahymena thermophila, a model eukaryote.</title>
        <authorList>
            <person name="Eisen J.A."/>
            <person name="Coyne R.S."/>
            <person name="Wu M."/>
            <person name="Wu D."/>
            <person name="Thiagarajan M."/>
            <person name="Wortman J.R."/>
            <person name="Badger J.H."/>
            <person name="Ren Q."/>
            <person name="Amedeo P."/>
            <person name="Jones K.M."/>
            <person name="Tallon L.J."/>
            <person name="Delcher A.L."/>
            <person name="Salzberg S.L."/>
            <person name="Silva J.C."/>
            <person name="Haas B.J."/>
            <person name="Majoros W.H."/>
            <person name="Farzad M."/>
            <person name="Carlton J.M."/>
            <person name="Smith R.K. Jr."/>
            <person name="Garg J."/>
            <person name="Pearlman R.E."/>
            <person name="Karrer K.M."/>
            <person name="Sun L."/>
            <person name="Manning G."/>
            <person name="Elde N.C."/>
            <person name="Turkewitz A.P."/>
            <person name="Asai D.J."/>
            <person name="Wilkes D.E."/>
            <person name="Wang Y."/>
            <person name="Cai H."/>
            <person name="Collins K."/>
            <person name="Stewart B.A."/>
            <person name="Lee S.R."/>
            <person name="Wilamowska K."/>
            <person name="Weinberg Z."/>
            <person name="Ruzzo W.L."/>
            <person name="Wloga D."/>
            <person name="Gaertig J."/>
            <person name="Frankel J."/>
            <person name="Tsao C.-C."/>
            <person name="Gorovsky M.A."/>
            <person name="Keeling P.J."/>
            <person name="Waller R.F."/>
            <person name="Patron N.J."/>
            <person name="Cherry J.M."/>
            <person name="Stover N.A."/>
            <person name="Krieger C.J."/>
            <person name="del Toro C."/>
            <person name="Ryder H.F."/>
            <person name="Williamson S.C."/>
            <person name="Barbeau R.A."/>
            <person name="Hamilton E.P."/>
            <person name="Orias E."/>
        </authorList>
    </citation>
    <scope>NUCLEOTIDE SEQUENCE [LARGE SCALE GENOMIC DNA]</scope>
    <source>
        <strain evidence="13">SB210</strain>
    </source>
</reference>
<dbReference type="InParanoid" id="Q24D68"/>
<dbReference type="PRINTS" id="PR00469">
    <property type="entry name" value="PNDRDTASEII"/>
</dbReference>
<dbReference type="InterPro" id="IPR036922">
    <property type="entry name" value="Rieske_2Fe-2S_sf"/>
</dbReference>
<dbReference type="EMBL" id="GG662332">
    <property type="protein sequence ID" value="EAS05721.2"/>
    <property type="molecule type" value="Genomic_DNA"/>
</dbReference>
<proteinExistence type="inferred from homology"/>
<dbReference type="SUPFAM" id="SSF50022">
    <property type="entry name" value="ISP domain"/>
    <property type="match status" value="1"/>
</dbReference>
<dbReference type="InterPro" id="IPR016156">
    <property type="entry name" value="FAD/NAD-linked_Rdtase_dimer_sf"/>
</dbReference>
<feature type="coiled-coil region" evidence="10">
    <location>
        <begin position="48"/>
        <end position="79"/>
    </location>
</feature>
<name>Q24D68_TETTS</name>
<keyword evidence="3" id="KW-0285">Flavoprotein</keyword>
<evidence type="ECO:0000259" key="11">
    <source>
        <dbReference type="PROSITE" id="PS51296"/>
    </source>
</evidence>